<gene>
    <name evidence="1" type="ORF">ACFFR3_30140</name>
</gene>
<proteinExistence type="predicted"/>
<keyword evidence="2" id="KW-1185">Reference proteome</keyword>
<reference evidence="1 2" key="1">
    <citation type="submission" date="2024-09" db="EMBL/GenBank/DDBJ databases">
        <authorList>
            <person name="Sun Q."/>
            <person name="Mori K."/>
        </authorList>
    </citation>
    <scope>NUCLEOTIDE SEQUENCE [LARGE SCALE GENOMIC DNA]</scope>
    <source>
        <strain evidence="1 2">JCM 3324</strain>
    </source>
</reference>
<sequence>MRPIAGGACRARCASVSLTDAGEVDHSQTVRRALPKVVAGLTGRG</sequence>
<dbReference type="EMBL" id="JBHMCF010000036">
    <property type="protein sequence ID" value="MFB9473776.1"/>
    <property type="molecule type" value="Genomic_DNA"/>
</dbReference>
<dbReference type="RefSeq" id="WP_379484233.1">
    <property type="nucleotide sequence ID" value="NZ_JBHMCF010000036.1"/>
</dbReference>
<name>A0ABV5NV19_9ACTN</name>
<accession>A0ABV5NV19</accession>
<evidence type="ECO:0000313" key="1">
    <source>
        <dbReference type="EMBL" id="MFB9473776.1"/>
    </source>
</evidence>
<dbReference type="Proteomes" id="UP001589568">
    <property type="component" value="Unassembled WGS sequence"/>
</dbReference>
<organism evidence="1 2">
    <name type="scientific">Nonomuraea salmonea</name>
    <dbReference type="NCBI Taxonomy" id="46181"/>
    <lineage>
        <taxon>Bacteria</taxon>
        <taxon>Bacillati</taxon>
        <taxon>Actinomycetota</taxon>
        <taxon>Actinomycetes</taxon>
        <taxon>Streptosporangiales</taxon>
        <taxon>Streptosporangiaceae</taxon>
        <taxon>Nonomuraea</taxon>
    </lineage>
</organism>
<evidence type="ECO:0000313" key="2">
    <source>
        <dbReference type="Proteomes" id="UP001589568"/>
    </source>
</evidence>
<protein>
    <submittedName>
        <fullName evidence="1">Uncharacterized protein</fullName>
    </submittedName>
</protein>
<comment type="caution">
    <text evidence="1">The sequence shown here is derived from an EMBL/GenBank/DDBJ whole genome shotgun (WGS) entry which is preliminary data.</text>
</comment>